<dbReference type="Gene3D" id="3.40.50.1460">
    <property type="match status" value="1"/>
</dbReference>
<dbReference type="EMBL" id="GELH01000266">
    <property type="protein sequence ID" value="JAS04006.1"/>
    <property type="molecule type" value="Transcribed_RNA"/>
</dbReference>
<dbReference type="PROSITE" id="PS50208">
    <property type="entry name" value="CASPASE_P20"/>
    <property type="match status" value="1"/>
</dbReference>
<name>A0A194ANE2_PINFU</name>
<dbReference type="InterPro" id="IPR011600">
    <property type="entry name" value="Pept_C14_caspase"/>
</dbReference>
<dbReference type="InterPro" id="IPR001309">
    <property type="entry name" value="Pept_C14_p20"/>
</dbReference>
<evidence type="ECO:0000313" key="2">
    <source>
        <dbReference type="EMBL" id="JAS04007.1"/>
    </source>
</evidence>
<reference evidence="2" key="1">
    <citation type="submission" date="2016-03" db="EMBL/GenBank/DDBJ databases">
        <authorList>
            <person name="Ploux O."/>
        </authorList>
    </citation>
    <scope>NUCLEOTIDE SEQUENCE</scope>
    <source>
        <tissue evidence="2">Mantle</tissue>
    </source>
</reference>
<accession>A0A194ANE2</accession>
<protein>
    <recommendedName>
        <fullName evidence="1">Caspase family p20 domain-containing protein</fullName>
    </recommendedName>
</protein>
<sequence length="168" mass="18867">MFKGDRCPTLVLKPKIFIIQTADRALEKDDGAEHGDGDGATPIIRKIPVEADLFIYHSMFSDEYTEDLLSVNKDKYNELVREGLVADPITNDSPASYFIYTLHKAINNATRNQKLDINDWIFSTNDIIKSFIKGGMWQVSGGSEVWSVTPTIPVSCSQLTKKLVFNVH</sequence>
<organism evidence="2">
    <name type="scientific">Pinctada fucata</name>
    <name type="common">Akoya pearl oyster</name>
    <name type="synonym">Pinctada imbricata fucata</name>
    <dbReference type="NCBI Taxonomy" id="50426"/>
    <lineage>
        <taxon>Eukaryota</taxon>
        <taxon>Metazoa</taxon>
        <taxon>Spiralia</taxon>
        <taxon>Lophotrochozoa</taxon>
        <taxon>Mollusca</taxon>
        <taxon>Bivalvia</taxon>
        <taxon>Autobranchia</taxon>
        <taxon>Pteriomorphia</taxon>
        <taxon>Pterioida</taxon>
        <taxon>Pterioidea</taxon>
        <taxon>Pteriidae</taxon>
        <taxon>Pinctada</taxon>
    </lineage>
</organism>
<dbReference type="EMBL" id="GELH01000265">
    <property type="protein sequence ID" value="JAS04007.1"/>
    <property type="molecule type" value="Transcribed_RNA"/>
</dbReference>
<proteinExistence type="predicted"/>
<dbReference type="GO" id="GO:0006508">
    <property type="term" value="P:proteolysis"/>
    <property type="evidence" value="ECO:0007669"/>
    <property type="project" value="InterPro"/>
</dbReference>
<dbReference type="GO" id="GO:0004197">
    <property type="term" value="F:cysteine-type endopeptidase activity"/>
    <property type="evidence" value="ECO:0007669"/>
    <property type="project" value="InterPro"/>
</dbReference>
<dbReference type="AlphaFoldDB" id="A0A194ANE2"/>
<dbReference type="SUPFAM" id="SSF52129">
    <property type="entry name" value="Caspase-like"/>
    <property type="match status" value="1"/>
</dbReference>
<dbReference type="InterPro" id="IPR029030">
    <property type="entry name" value="Caspase-like_dom_sf"/>
</dbReference>
<feature type="domain" description="Caspase family p20" evidence="1">
    <location>
        <begin position="1"/>
        <end position="20"/>
    </location>
</feature>
<evidence type="ECO:0000259" key="1">
    <source>
        <dbReference type="PROSITE" id="PS50208"/>
    </source>
</evidence>
<dbReference type="Pfam" id="PF00656">
    <property type="entry name" value="Peptidase_C14"/>
    <property type="match status" value="1"/>
</dbReference>